<keyword evidence="5" id="KW-0597">Phosphoprotein</keyword>
<keyword evidence="2" id="KW-0067">ATP-binding</keyword>
<dbReference type="SUPFAM" id="SSF52540">
    <property type="entry name" value="P-loop containing nucleoside triphosphate hydrolases"/>
    <property type="match status" value="1"/>
</dbReference>
<dbReference type="PROSITE" id="PS00675">
    <property type="entry name" value="SIGMA54_INTERACT_1"/>
    <property type="match status" value="1"/>
</dbReference>
<dbReference type="SUPFAM" id="SSF52172">
    <property type="entry name" value="CheY-like"/>
    <property type="match status" value="1"/>
</dbReference>
<protein>
    <submittedName>
        <fullName evidence="8">Transcriptional regulatory protein ZraR</fullName>
    </submittedName>
</protein>
<dbReference type="InterPro" id="IPR009057">
    <property type="entry name" value="Homeodomain-like_sf"/>
</dbReference>
<evidence type="ECO:0000313" key="9">
    <source>
        <dbReference type="Proteomes" id="UP000319576"/>
    </source>
</evidence>
<dbReference type="InterPro" id="IPR025662">
    <property type="entry name" value="Sigma_54_int_dom_ATP-bd_1"/>
</dbReference>
<dbReference type="Pfam" id="PF02954">
    <property type="entry name" value="HTH_8"/>
    <property type="match status" value="1"/>
</dbReference>
<evidence type="ECO:0000256" key="4">
    <source>
        <dbReference type="ARBA" id="ARBA00023163"/>
    </source>
</evidence>
<dbReference type="PANTHER" id="PTHR32071">
    <property type="entry name" value="TRANSCRIPTIONAL REGULATORY PROTEIN"/>
    <property type="match status" value="1"/>
</dbReference>
<feature type="modified residue" description="4-aspartylphosphate" evidence="5">
    <location>
        <position position="59"/>
    </location>
</feature>
<dbReference type="InterPro" id="IPR027417">
    <property type="entry name" value="P-loop_NTPase"/>
</dbReference>
<dbReference type="OrthoDB" id="9807827at2"/>
<dbReference type="GO" id="GO:0000160">
    <property type="term" value="P:phosphorelay signal transduction system"/>
    <property type="evidence" value="ECO:0007669"/>
    <property type="project" value="InterPro"/>
</dbReference>
<evidence type="ECO:0000256" key="2">
    <source>
        <dbReference type="ARBA" id="ARBA00022840"/>
    </source>
</evidence>
<dbReference type="Gene3D" id="3.40.50.2300">
    <property type="match status" value="1"/>
</dbReference>
<dbReference type="CDD" id="cd00009">
    <property type="entry name" value="AAA"/>
    <property type="match status" value="1"/>
</dbReference>
<dbReference type="FunFam" id="3.40.50.300:FF:000006">
    <property type="entry name" value="DNA-binding transcriptional regulator NtrC"/>
    <property type="match status" value="1"/>
</dbReference>
<feature type="domain" description="Response regulatory" evidence="7">
    <location>
        <begin position="10"/>
        <end position="124"/>
    </location>
</feature>
<keyword evidence="9" id="KW-1185">Reference proteome</keyword>
<keyword evidence="4" id="KW-0804">Transcription</keyword>
<dbReference type="Gene3D" id="3.40.50.300">
    <property type="entry name" value="P-loop containing nucleotide triphosphate hydrolases"/>
    <property type="match status" value="1"/>
</dbReference>
<dbReference type="Gene3D" id="1.10.8.60">
    <property type="match status" value="1"/>
</dbReference>
<feature type="domain" description="Sigma-54 factor interaction" evidence="6">
    <location>
        <begin position="150"/>
        <end position="382"/>
    </location>
</feature>
<dbReference type="InterPro" id="IPR003593">
    <property type="entry name" value="AAA+_ATPase"/>
</dbReference>
<dbReference type="SUPFAM" id="SSF46689">
    <property type="entry name" value="Homeodomain-like"/>
    <property type="match status" value="1"/>
</dbReference>
<evidence type="ECO:0000256" key="1">
    <source>
        <dbReference type="ARBA" id="ARBA00022741"/>
    </source>
</evidence>
<dbReference type="Pfam" id="PF25601">
    <property type="entry name" value="AAA_lid_14"/>
    <property type="match status" value="1"/>
</dbReference>
<dbReference type="SMART" id="SM00448">
    <property type="entry name" value="REC"/>
    <property type="match status" value="1"/>
</dbReference>
<proteinExistence type="predicted"/>
<evidence type="ECO:0000259" key="7">
    <source>
        <dbReference type="PROSITE" id="PS50110"/>
    </source>
</evidence>
<dbReference type="Gene3D" id="1.10.10.60">
    <property type="entry name" value="Homeodomain-like"/>
    <property type="match status" value="1"/>
</dbReference>
<evidence type="ECO:0000259" key="6">
    <source>
        <dbReference type="PROSITE" id="PS50045"/>
    </source>
</evidence>
<dbReference type="GO" id="GO:0005524">
    <property type="term" value="F:ATP binding"/>
    <property type="evidence" value="ECO:0007669"/>
    <property type="project" value="UniProtKB-KW"/>
</dbReference>
<name>A0A517XVB2_9BACT</name>
<dbReference type="KEGG" id="uli:ETAA1_34180"/>
<dbReference type="GO" id="GO:0006355">
    <property type="term" value="P:regulation of DNA-templated transcription"/>
    <property type="evidence" value="ECO:0007669"/>
    <property type="project" value="InterPro"/>
</dbReference>
<reference evidence="8 9" key="1">
    <citation type="submission" date="2019-02" db="EMBL/GenBank/DDBJ databases">
        <title>Deep-cultivation of Planctomycetes and their phenomic and genomic characterization uncovers novel biology.</title>
        <authorList>
            <person name="Wiegand S."/>
            <person name="Jogler M."/>
            <person name="Boedeker C."/>
            <person name="Pinto D."/>
            <person name="Vollmers J."/>
            <person name="Rivas-Marin E."/>
            <person name="Kohn T."/>
            <person name="Peeters S.H."/>
            <person name="Heuer A."/>
            <person name="Rast P."/>
            <person name="Oberbeckmann S."/>
            <person name="Bunk B."/>
            <person name="Jeske O."/>
            <person name="Meyerdierks A."/>
            <person name="Storesund J.E."/>
            <person name="Kallscheuer N."/>
            <person name="Luecker S."/>
            <person name="Lage O.M."/>
            <person name="Pohl T."/>
            <person name="Merkel B.J."/>
            <person name="Hornburger P."/>
            <person name="Mueller R.-W."/>
            <person name="Bruemmer F."/>
            <person name="Labrenz M."/>
            <person name="Spormann A.M."/>
            <person name="Op den Camp H."/>
            <person name="Overmann J."/>
            <person name="Amann R."/>
            <person name="Jetten M.S.M."/>
            <person name="Mascher T."/>
            <person name="Medema M.H."/>
            <person name="Devos D.P."/>
            <person name="Kaster A.-K."/>
            <person name="Ovreas L."/>
            <person name="Rohde M."/>
            <person name="Galperin M.Y."/>
            <person name="Jogler C."/>
        </authorList>
    </citation>
    <scope>NUCLEOTIDE SEQUENCE [LARGE SCALE GENOMIC DNA]</scope>
    <source>
        <strain evidence="8 9">ETA_A1</strain>
    </source>
</reference>
<dbReference type="InterPro" id="IPR002197">
    <property type="entry name" value="HTH_Fis"/>
</dbReference>
<dbReference type="InterPro" id="IPR002078">
    <property type="entry name" value="Sigma_54_int"/>
</dbReference>
<dbReference type="InterPro" id="IPR011006">
    <property type="entry name" value="CheY-like_superfamily"/>
</dbReference>
<dbReference type="Pfam" id="PF00072">
    <property type="entry name" value="Response_reg"/>
    <property type="match status" value="1"/>
</dbReference>
<dbReference type="InterPro" id="IPR001789">
    <property type="entry name" value="Sig_transdc_resp-reg_receiver"/>
</dbReference>
<dbReference type="EMBL" id="CP036273">
    <property type="protein sequence ID" value="QDU21451.1"/>
    <property type="molecule type" value="Genomic_DNA"/>
</dbReference>
<evidence type="ECO:0000256" key="5">
    <source>
        <dbReference type="PROSITE-ProRule" id="PRU00169"/>
    </source>
</evidence>
<evidence type="ECO:0000313" key="8">
    <source>
        <dbReference type="EMBL" id="QDU21451.1"/>
    </source>
</evidence>
<dbReference type="AlphaFoldDB" id="A0A517XVB2"/>
<dbReference type="GO" id="GO:0043565">
    <property type="term" value="F:sequence-specific DNA binding"/>
    <property type="evidence" value="ECO:0007669"/>
    <property type="project" value="InterPro"/>
</dbReference>
<organism evidence="8 9">
    <name type="scientific">Urbifossiella limnaea</name>
    <dbReference type="NCBI Taxonomy" id="2528023"/>
    <lineage>
        <taxon>Bacteria</taxon>
        <taxon>Pseudomonadati</taxon>
        <taxon>Planctomycetota</taxon>
        <taxon>Planctomycetia</taxon>
        <taxon>Gemmatales</taxon>
        <taxon>Gemmataceae</taxon>
        <taxon>Urbifossiella</taxon>
    </lineage>
</organism>
<dbReference type="Pfam" id="PF00158">
    <property type="entry name" value="Sigma54_activat"/>
    <property type="match status" value="1"/>
</dbReference>
<sequence length="459" mass="49717">MTAARSPVASVLVVDDEPVIRANVAEYLHLEGFAVHSAASGEAALGLVGRNRYDVILCDVNLPGIDGIEVLERVARLSPETFVLLITAYATVESAVDAFHKGAHDYLMKPILLREVDRKIRRLIAQRDLNRENQWLRRELHREAAAGGMVVGCTPAVRQVVAMARKVAPTDATVLITGESGTGKELLARDIHRAAQEAKPTDGRFVAVNCAAIPADHLEAHLFGQKAAAFSTTDADAPGVFTAAGAGTVFLDEVGELPLPTQAKLLRVIEGKEVTPVGAAEPEHVAVRIVAATNTDLPAAVAAGRFREDLFYRLNVVVLRLPPLRDRREDIPELVEYFVAKHGRAMGKRVAGVSREAMPLLQVAAWKGNVRELENAIQRAVILGDGPLLTPADLPPDLAPAADDPSAVEPLDDAVKRFEKRHIERLLRLSPDKKEAARRLDIGLSSLYRKIEQYGIGST</sequence>
<dbReference type="SMART" id="SM00382">
    <property type="entry name" value="AAA"/>
    <property type="match status" value="1"/>
</dbReference>
<dbReference type="Proteomes" id="UP000319576">
    <property type="component" value="Chromosome"/>
</dbReference>
<evidence type="ECO:0000256" key="3">
    <source>
        <dbReference type="ARBA" id="ARBA00023015"/>
    </source>
</evidence>
<gene>
    <name evidence="8" type="primary">zraR_6</name>
    <name evidence="8" type="ORF">ETAA1_34180</name>
</gene>
<keyword evidence="1" id="KW-0547">Nucleotide-binding</keyword>
<dbReference type="CDD" id="cd00156">
    <property type="entry name" value="REC"/>
    <property type="match status" value="1"/>
</dbReference>
<keyword evidence="3" id="KW-0805">Transcription regulation</keyword>
<dbReference type="RefSeq" id="WP_145240409.1">
    <property type="nucleotide sequence ID" value="NZ_CP036273.1"/>
</dbReference>
<dbReference type="InterPro" id="IPR058031">
    <property type="entry name" value="AAA_lid_NorR"/>
</dbReference>
<dbReference type="PROSITE" id="PS50110">
    <property type="entry name" value="RESPONSE_REGULATORY"/>
    <property type="match status" value="1"/>
</dbReference>
<accession>A0A517XVB2</accession>
<dbReference type="PROSITE" id="PS50045">
    <property type="entry name" value="SIGMA54_INTERACT_4"/>
    <property type="match status" value="1"/>
</dbReference>